<sequence>MSEKGSSATWGERLASPLTWHFVGFAVLLIVAVGLAIRLGMDWADMNRDSGDVLAGKQIQLKALELQTVPLRGLDKRVDKTRNEMLEFYQKRIPADYSSISTTVGGLAVTSGVRLSRLQFSQGPPGEDLTEISMDAGISGEYPAIMRFINGIERNKIFFIIRAMSLTGQQGGLVNLRLRVSTWLRPENVPSGLPSTPAAGESAPEATPEAPAAAKEGE</sequence>
<keyword evidence="2" id="KW-0812">Transmembrane</keyword>
<dbReference type="OrthoDB" id="119801at2"/>
<keyword evidence="2" id="KW-1133">Transmembrane helix</keyword>
<feature type="compositionally biased region" description="Low complexity" evidence="1">
    <location>
        <begin position="194"/>
        <end position="218"/>
    </location>
</feature>
<reference evidence="4" key="1">
    <citation type="submission" date="2018-02" db="EMBL/GenBank/DDBJ databases">
        <authorList>
            <person name="Hausmann B."/>
        </authorList>
    </citation>
    <scope>NUCLEOTIDE SEQUENCE [LARGE SCALE GENOMIC DNA]</scope>
    <source>
        <strain evidence="4">Peat soil MAG SbA5</strain>
    </source>
</reference>
<dbReference type="Gene3D" id="3.30.70.60">
    <property type="match status" value="1"/>
</dbReference>
<feature type="region of interest" description="Disordered" evidence="1">
    <location>
        <begin position="187"/>
        <end position="218"/>
    </location>
</feature>
<gene>
    <name evidence="3" type="ORF">SBA5_400107</name>
</gene>
<evidence type="ECO:0000256" key="1">
    <source>
        <dbReference type="SAM" id="MobiDB-lite"/>
    </source>
</evidence>
<accession>A0A2N9LKW6</accession>
<dbReference type="Proteomes" id="UP000239735">
    <property type="component" value="Unassembled WGS sequence"/>
</dbReference>
<evidence type="ECO:0000313" key="3">
    <source>
        <dbReference type="EMBL" id="SPE23695.1"/>
    </source>
</evidence>
<protein>
    <submittedName>
        <fullName evidence="3">Uncharacterized protein</fullName>
    </submittedName>
</protein>
<keyword evidence="2" id="KW-0472">Membrane</keyword>
<name>A0A2N9LKW6_9BACT</name>
<evidence type="ECO:0000313" key="4">
    <source>
        <dbReference type="Proteomes" id="UP000239735"/>
    </source>
</evidence>
<feature type="transmembrane region" description="Helical" evidence="2">
    <location>
        <begin position="20"/>
        <end position="40"/>
    </location>
</feature>
<evidence type="ECO:0000256" key="2">
    <source>
        <dbReference type="SAM" id="Phobius"/>
    </source>
</evidence>
<dbReference type="InterPro" id="IPR014717">
    <property type="entry name" value="Transl_elong_EF1B/ribsomal_bS6"/>
</dbReference>
<proteinExistence type="predicted"/>
<dbReference type="AlphaFoldDB" id="A0A2N9LKW6"/>
<organism evidence="3 4">
    <name type="scientific">Candidatus Sulfuritelmatomonas gaucii</name>
    <dbReference type="NCBI Taxonomy" id="2043161"/>
    <lineage>
        <taxon>Bacteria</taxon>
        <taxon>Pseudomonadati</taxon>
        <taxon>Acidobacteriota</taxon>
        <taxon>Terriglobia</taxon>
        <taxon>Terriglobales</taxon>
        <taxon>Acidobacteriaceae</taxon>
        <taxon>Candidatus Sulfuritelmatomonas</taxon>
    </lineage>
</organism>
<dbReference type="EMBL" id="OKRB01000098">
    <property type="protein sequence ID" value="SPE23695.1"/>
    <property type="molecule type" value="Genomic_DNA"/>
</dbReference>